<evidence type="ECO:0000313" key="2">
    <source>
        <dbReference type="Proteomes" id="UP000247569"/>
    </source>
</evidence>
<dbReference type="Pfam" id="PF13560">
    <property type="entry name" value="HTH_31"/>
    <property type="match status" value="1"/>
</dbReference>
<dbReference type="InterPro" id="IPR010982">
    <property type="entry name" value="Lambda_DNA-bd_dom_sf"/>
</dbReference>
<dbReference type="GO" id="GO:0003677">
    <property type="term" value="F:DNA binding"/>
    <property type="evidence" value="ECO:0007669"/>
    <property type="project" value="InterPro"/>
</dbReference>
<reference evidence="1 2" key="1">
    <citation type="submission" date="2018-05" db="EMBL/GenBank/DDBJ databases">
        <title>Genomic Encyclopedia of Type Strains, Phase IV (KMG-IV): sequencing the most valuable type-strain genomes for metagenomic binning, comparative biology and taxonomic classification.</title>
        <authorList>
            <person name="Goeker M."/>
        </authorList>
    </citation>
    <scope>NUCLEOTIDE SEQUENCE [LARGE SCALE GENOMIC DNA]</scope>
    <source>
        <strain evidence="1 2">DSM 44704</strain>
    </source>
</reference>
<dbReference type="SUPFAM" id="SSF47413">
    <property type="entry name" value="lambda repressor-like DNA-binding domains"/>
    <property type="match status" value="1"/>
</dbReference>
<proteinExistence type="predicted"/>
<gene>
    <name evidence="1" type="ORF">DFR70_108330</name>
</gene>
<name>A0A318KAP4_9NOCA</name>
<accession>A0A318KAP4</accession>
<dbReference type="AlphaFoldDB" id="A0A318KAP4"/>
<keyword evidence="2" id="KW-1185">Reference proteome</keyword>
<organism evidence="1 2">
    <name type="scientific">Nocardia tenerifensis</name>
    <dbReference type="NCBI Taxonomy" id="228006"/>
    <lineage>
        <taxon>Bacteria</taxon>
        <taxon>Bacillati</taxon>
        <taxon>Actinomycetota</taxon>
        <taxon>Actinomycetes</taxon>
        <taxon>Mycobacteriales</taxon>
        <taxon>Nocardiaceae</taxon>
        <taxon>Nocardia</taxon>
    </lineage>
</organism>
<protein>
    <submittedName>
        <fullName evidence="1">Helix-turn-helix protein</fullName>
    </submittedName>
</protein>
<dbReference type="EMBL" id="QJKF01000008">
    <property type="protein sequence ID" value="PXX61772.1"/>
    <property type="molecule type" value="Genomic_DNA"/>
</dbReference>
<dbReference type="Proteomes" id="UP000247569">
    <property type="component" value="Unassembled WGS sequence"/>
</dbReference>
<dbReference type="RefSeq" id="WP_255219349.1">
    <property type="nucleotide sequence ID" value="NZ_QJKF01000008.1"/>
</dbReference>
<comment type="caution">
    <text evidence="1">The sequence shown here is derived from an EMBL/GenBank/DDBJ whole genome shotgun (WGS) entry which is preliminary data.</text>
</comment>
<sequence length="404" mass="45180">MHLERVTKRHALKVGERIELSRRRQRLPRRVVANLVGRSEEWLRLIETGKLRLDSVQAILRLTEVLQLEDYRDLIESPVPDVPEPADPADRLIGYLEPVLLNHPAHNADIPVIDHCLEQWLHAEVLSCEEIWAESAQRYTLLSQRLPKPLIMCRSAYWQNERPETGHALARLYHLCREVLTCVGDHYLAAFAADRALSIAHHLDRPTWRAAGGWHWAAALLHLDQGKRCRAVALAAVEDIAAHADPDELVLYGALTLMAARGAAATPAESTRLLAAAQQLAYEVGPDRRVLGIGFGHCEIGLARMEIAYRCNDFDTVITVAPEIDALDKLPVGQRARYFTVLAAAYVGRREIVSAAFALTQAAEACAENLRYDHDAHMSLQQILRHDNRLLSPKMADLADLAGI</sequence>
<evidence type="ECO:0000313" key="1">
    <source>
        <dbReference type="EMBL" id="PXX61772.1"/>
    </source>
</evidence>